<gene>
    <name evidence="1" type="ORF">GCM10010357_69590</name>
</gene>
<comment type="caution">
    <text evidence="1">The sequence shown here is derived from an EMBL/GenBank/DDBJ whole genome shotgun (WGS) entry which is preliminary data.</text>
</comment>
<sequence length="157" mass="17029">METKLEDIRPELDNYLGAKGGLVDAMTNAFRSGAPAMAVWRSVAPAFSRDQVKQYLAAIALHDSARKALKETGLGAAADVSVTGIDAPREARLVIAADPDETPDYQALAGKIRAALRDFHITLDLPQSEHEEITDALIDELLLDGEPVRLVKQQPRT</sequence>
<name>A0ABN0Z856_9ACTN</name>
<evidence type="ECO:0000313" key="1">
    <source>
        <dbReference type="EMBL" id="GAA0438259.1"/>
    </source>
</evidence>
<protein>
    <submittedName>
        <fullName evidence="1">Uncharacterized protein</fullName>
    </submittedName>
</protein>
<reference evidence="1 2" key="1">
    <citation type="journal article" date="2019" name="Int. J. Syst. Evol. Microbiol.">
        <title>The Global Catalogue of Microorganisms (GCM) 10K type strain sequencing project: providing services to taxonomists for standard genome sequencing and annotation.</title>
        <authorList>
            <consortium name="The Broad Institute Genomics Platform"/>
            <consortium name="The Broad Institute Genome Sequencing Center for Infectious Disease"/>
            <person name="Wu L."/>
            <person name="Ma J."/>
        </authorList>
    </citation>
    <scope>NUCLEOTIDE SEQUENCE [LARGE SCALE GENOMIC DNA]</scope>
    <source>
        <strain evidence="1 2">JCM 4788</strain>
    </source>
</reference>
<proteinExistence type="predicted"/>
<keyword evidence="2" id="KW-1185">Reference proteome</keyword>
<organism evidence="1 2">
    <name type="scientific">Streptomyces luteireticuli</name>
    <dbReference type="NCBI Taxonomy" id="173858"/>
    <lineage>
        <taxon>Bacteria</taxon>
        <taxon>Bacillati</taxon>
        <taxon>Actinomycetota</taxon>
        <taxon>Actinomycetes</taxon>
        <taxon>Kitasatosporales</taxon>
        <taxon>Streptomycetaceae</taxon>
        <taxon>Streptomyces</taxon>
    </lineage>
</organism>
<dbReference type="RefSeq" id="WP_344032964.1">
    <property type="nucleotide sequence ID" value="NZ_BAAABX010000091.1"/>
</dbReference>
<accession>A0ABN0Z856</accession>
<evidence type="ECO:0000313" key="2">
    <source>
        <dbReference type="Proteomes" id="UP001500879"/>
    </source>
</evidence>
<dbReference type="Proteomes" id="UP001500879">
    <property type="component" value="Unassembled WGS sequence"/>
</dbReference>
<dbReference type="EMBL" id="BAAABX010000091">
    <property type="protein sequence ID" value="GAA0438259.1"/>
    <property type="molecule type" value="Genomic_DNA"/>
</dbReference>